<evidence type="ECO:0000313" key="1">
    <source>
        <dbReference type="EMBL" id="REF95829.1"/>
    </source>
</evidence>
<keyword evidence="2" id="KW-1185">Reference proteome</keyword>
<organism evidence="1 2">
    <name type="scientific">Asanoa ferruginea</name>
    <dbReference type="NCBI Taxonomy" id="53367"/>
    <lineage>
        <taxon>Bacteria</taxon>
        <taxon>Bacillati</taxon>
        <taxon>Actinomycetota</taxon>
        <taxon>Actinomycetes</taxon>
        <taxon>Micromonosporales</taxon>
        <taxon>Micromonosporaceae</taxon>
        <taxon>Asanoa</taxon>
    </lineage>
</organism>
<dbReference type="Proteomes" id="UP000256913">
    <property type="component" value="Unassembled WGS sequence"/>
</dbReference>
<name>A0A3D9ZG63_9ACTN</name>
<sequence>MFFKRPDPAQVEAWNRTYLEHTRDPQDPSRCAVSGCTGRFPCAPRVEAAELLILAGIGVPDDPGQ</sequence>
<reference evidence="1 2" key="1">
    <citation type="submission" date="2018-08" db="EMBL/GenBank/DDBJ databases">
        <title>Sequencing the genomes of 1000 actinobacteria strains.</title>
        <authorList>
            <person name="Klenk H.-P."/>
        </authorList>
    </citation>
    <scope>NUCLEOTIDE SEQUENCE [LARGE SCALE GENOMIC DNA]</scope>
    <source>
        <strain evidence="1 2">DSM 44099</strain>
    </source>
</reference>
<dbReference type="AlphaFoldDB" id="A0A3D9ZG63"/>
<proteinExistence type="predicted"/>
<evidence type="ECO:0000313" key="2">
    <source>
        <dbReference type="Proteomes" id="UP000256913"/>
    </source>
</evidence>
<gene>
    <name evidence="1" type="ORF">DFJ67_1791</name>
</gene>
<protein>
    <submittedName>
        <fullName evidence="1">Uncharacterized protein</fullName>
    </submittedName>
</protein>
<dbReference type="RefSeq" id="WP_116067443.1">
    <property type="nucleotide sequence ID" value="NZ_BONB01000137.1"/>
</dbReference>
<dbReference type="EMBL" id="QUMQ01000001">
    <property type="protein sequence ID" value="REF95829.1"/>
    <property type="molecule type" value="Genomic_DNA"/>
</dbReference>
<accession>A0A3D9ZG63</accession>
<comment type="caution">
    <text evidence="1">The sequence shown here is derived from an EMBL/GenBank/DDBJ whole genome shotgun (WGS) entry which is preliminary data.</text>
</comment>